<dbReference type="AlphaFoldDB" id="A0A8J8MNG0"/>
<keyword evidence="8" id="KW-1185">Reference proteome</keyword>
<keyword evidence="4" id="KW-0564">Palmitate</keyword>
<organism evidence="7 8">
    <name type="scientific">Vallitalea pronyensis</name>
    <dbReference type="NCBI Taxonomy" id="1348613"/>
    <lineage>
        <taxon>Bacteria</taxon>
        <taxon>Bacillati</taxon>
        <taxon>Bacillota</taxon>
        <taxon>Clostridia</taxon>
        <taxon>Lachnospirales</taxon>
        <taxon>Vallitaleaceae</taxon>
        <taxon>Vallitalea</taxon>
    </lineage>
</organism>
<proteinExistence type="predicted"/>
<gene>
    <name evidence="7" type="ORF">HZI73_21045</name>
</gene>
<sequence>MKKKNLSRFLTWLCVAVLIVSVFTACSSKEDSNEKQSTSTADAKKEDSSDAVVEDSTTGIGWKDYADDDVKFTWYLNFSWFPNQWGVDDTSQYITEKTGVDIEFIVPAGNEAEKINAMIASNTLPDIVTLGWWEPQVNTMIEGGLVHALDTLAEAYDPYFFKVADPAKLGWYAKEDGHTYGYPNASYTPSDYEKYDTIYSNETFLVRKDMYEAIGSPDMSTPEGFLQALRDVKEMFPVINNQPIIPFGLQEFTDIGNASIDKMLPNFLAIPKEKDGKVYEKHDRAFDPDMVTWLKTFRQAYSEGLLMDDVFIDKRIQMEEKIAQGRYFCMLYQGQDALAPIKSLYDENPEQQYIAIHGPKNSKGDDPTLGATGVAGWTLTFISKNCKNPERAIQFMSYLMSEEGQHDTYLGAPSNYHTVDGKDTFKPEVLELMNTDRAAFDQQYGGENTFWMFMDLAIQSQWNPPLTEPIKQFKEWTSPYVTWMGQFDDIYPPSDSDIGADYLKIDNKWGQVLPQLLMAKSDDELDKQLEAFLSYRDENNFKEIVTYQQEKVDTNKEKLGIK</sequence>
<feature type="signal peptide" evidence="6">
    <location>
        <begin position="1"/>
        <end position="25"/>
    </location>
</feature>
<dbReference type="SUPFAM" id="SSF53850">
    <property type="entry name" value="Periplasmic binding protein-like II"/>
    <property type="match status" value="1"/>
</dbReference>
<feature type="chain" id="PRO_5038534193" evidence="6">
    <location>
        <begin position="26"/>
        <end position="562"/>
    </location>
</feature>
<dbReference type="KEGG" id="vpy:HZI73_21045"/>
<evidence type="ECO:0000256" key="6">
    <source>
        <dbReference type="SAM" id="SignalP"/>
    </source>
</evidence>
<dbReference type="InterPro" id="IPR006059">
    <property type="entry name" value="SBP"/>
</dbReference>
<dbReference type="InterPro" id="IPR050490">
    <property type="entry name" value="Bact_solute-bd_prot1"/>
</dbReference>
<dbReference type="PANTHER" id="PTHR43649:SF33">
    <property type="entry name" value="POLYGALACTURONAN_RHAMNOGALACTURONAN-BINDING PROTEIN YTCQ"/>
    <property type="match status" value="1"/>
</dbReference>
<evidence type="ECO:0000256" key="1">
    <source>
        <dbReference type="ARBA" id="ARBA00022475"/>
    </source>
</evidence>
<dbReference type="Gene3D" id="3.40.190.10">
    <property type="entry name" value="Periplasmic binding protein-like II"/>
    <property type="match status" value="2"/>
</dbReference>
<dbReference type="RefSeq" id="WP_212695329.1">
    <property type="nucleotide sequence ID" value="NZ_CP058649.1"/>
</dbReference>
<dbReference type="PANTHER" id="PTHR43649">
    <property type="entry name" value="ARABINOSE-BINDING PROTEIN-RELATED"/>
    <property type="match status" value="1"/>
</dbReference>
<keyword evidence="1" id="KW-1003">Cell membrane</keyword>
<reference evidence="7" key="1">
    <citation type="submission" date="2020-07" db="EMBL/GenBank/DDBJ databases">
        <title>Vallitalea pronyensis genome.</title>
        <authorList>
            <person name="Postec A."/>
        </authorList>
    </citation>
    <scope>NUCLEOTIDE SEQUENCE</scope>
    <source>
        <strain evidence="7">FatNI3</strain>
    </source>
</reference>
<evidence type="ECO:0000256" key="5">
    <source>
        <dbReference type="ARBA" id="ARBA00023288"/>
    </source>
</evidence>
<dbReference type="Pfam" id="PF01547">
    <property type="entry name" value="SBP_bac_1"/>
    <property type="match status" value="1"/>
</dbReference>
<keyword evidence="3" id="KW-0472">Membrane</keyword>
<evidence type="ECO:0000256" key="4">
    <source>
        <dbReference type="ARBA" id="ARBA00023139"/>
    </source>
</evidence>
<accession>A0A8J8MNG0</accession>
<keyword evidence="5" id="KW-0449">Lipoprotein</keyword>
<evidence type="ECO:0000313" key="8">
    <source>
        <dbReference type="Proteomes" id="UP000683246"/>
    </source>
</evidence>
<evidence type="ECO:0000313" key="7">
    <source>
        <dbReference type="EMBL" id="QUI24637.1"/>
    </source>
</evidence>
<evidence type="ECO:0000256" key="2">
    <source>
        <dbReference type="ARBA" id="ARBA00022729"/>
    </source>
</evidence>
<evidence type="ECO:0000256" key="3">
    <source>
        <dbReference type="ARBA" id="ARBA00023136"/>
    </source>
</evidence>
<protein>
    <submittedName>
        <fullName evidence="7">Extracellular solute-binding protein</fullName>
    </submittedName>
</protein>
<dbReference type="EMBL" id="CP058649">
    <property type="protein sequence ID" value="QUI24637.1"/>
    <property type="molecule type" value="Genomic_DNA"/>
</dbReference>
<dbReference type="Proteomes" id="UP000683246">
    <property type="component" value="Chromosome"/>
</dbReference>
<name>A0A8J8MNG0_9FIRM</name>
<keyword evidence="2 6" id="KW-0732">Signal</keyword>
<dbReference type="PROSITE" id="PS51257">
    <property type="entry name" value="PROKAR_LIPOPROTEIN"/>
    <property type="match status" value="1"/>
</dbReference>